<dbReference type="STRING" id="395961.Cyan7425_3960"/>
<evidence type="ECO:0000256" key="9">
    <source>
        <dbReference type="ARBA" id="ARBA00023065"/>
    </source>
</evidence>
<feature type="transmembrane region" description="Helical" evidence="13">
    <location>
        <begin position="119"/>
        <end position="139"/>
    </location>
</feature>
<name>B8HUS3_CYAP4</name>
<comment type="similarity">
    <text evidence="2">Belongs to the TMEM175 family.</text>
</comment>
<keyword evidence="6" id="KW-0631">Potassium channel</keyword>
<evidence type="ECO:0000256" key="4">
    <source>
        <dbReference type="ARBA" id="ARBA00022538"/>
    </source>
</evidence>
<dbReference type="EMBL" id="CP001344">
    <property type="protein sequence ID" value="ACL46275.1"/>
    <property type="molecule type" value="Genomic_DNA"/>
</dbReference>
<dbReference type="GO" id="GO:0015252">
    <property type="term" value="F:proton channel activity"/>
    <property type="evidence" value="ECO:0007669"/>
    <property type="project" value="InterPro"/>
</dbReference>
<evidence type="ECO:0000256" key="11">
    <source>
        <dbReference type="ARBA" id="ARBA00023303"/>
    </source>
</evidence>
<gene>
    <name evidence="14" type="ordered locus">Cyan7425_3960</name>
</gene>
<evidence type="ECO:0000256" key="8">
    <source>
        <dbReference type="ARBA" id="ARBA00022989"/>
    </source>
</evidence>
<feature type="transmembrane region" description="Helical" evidence="13">
    <location>
        <begin position="91"/>
        <end position="113"/>
    </location>
</feature>
<feature type="transmembrane region" description="Helical" evidence="13">
    <location>
        <begin position="61"/>
        <end position="79"/>
    </location>
</feature>
<keyword evidence="8 13" id="KW-1133">Transmembrane helix</keyword>
<evidence type="ECO:0000256" key="2">
    <source>
        <dbReference type="ARBA" id="ARBA00006920"/>
    </source>
</evidence>
<dbReference type="AlphaFoldDB" id="B8HUS3"/>
<dbReference type="GO" id="GO:0005267">
    <property type="term" value="F:potassium channel activity"/>
    <property type="evidence" value="ECO:0007669"/>
    <property type="project" value="UniProtKB-KW"/>
</dbReference>
<feature type="transmembrane region" description="Helical" evidence="13">
    <location>
        <begin position="166"/>
        <end position="187"/>
    </location>
</feature>
<evidence type="ECO:0000256" key="7">
    <source>
        <dbReference type="ARBA" id="ARBA00022958"/>
    </source>
</evidence>
<feature type="transmembrane region" description="Helical" evidence="13">
    <location>
        <begin position="20"/>
        <end position="41"/>
    </location>
</feature>
<proteinExistence type="inferred from homology"/>
<keyword evidence="7" id="KW-0630">Potassium</keyword>
<sequence>MPQKEKPTLSLPRTLRVEALSDCVYSFAMTVLVLGIQLPRVKSEQADIILPTLISHIIPRLFHYAACFFVLGAFWVNSHQQFHHIRHVDRLLLWLNLVILMFITLLPFSAQLINTYTASQISVLFFDGHILILSCLFWFNRFWAVRCKLIEPGMNPGWGLRVGNNIFLLEVFIITCSVALSFVSPRWSRGPYLLMPLLPVIARNLTKA</sequence>
<keyword evidence="11" id="KW-0407">Ion channel</keyword>
<reference evidence="14" key="1">
    <citation type="submission" date="2009-01" db="EMBL/GenBank/DDBJ databases">
        <title>Complete sequence of chromosome Cyanothece sp. PCC 7425.</title>
        <authorList>
            <consortium name="US DOE Joint Genome Institute"/>
            <person name="Lucas S."/>
            <person name="Copeland A."/>
            <person name="Lapidus A."/>
            <person name="Glavina del Rio T."/>
            <person name="Dalin E."/>
            <person name="Tice H."/>
            <person name="Bruce D."/>
            <person name="Goodwin L."/>
            <person name="Pitluck S."/>
            <person name="Sims D."/>
            <person name="Meineke L."/>
            <person name="Brettin T."/>
            <person name="Detter J.C."/>
            <person name="Han C."/>
            <person name="Larimer F."/>
            <person name="Land M."/>
            <person name="Hauser L."/>
            <person name="Kyrpides N."/>
            <person name="Ovchinnikova G."/>
            <person name="Liberton M."/>
            <person name="Stoeckel J."/>
            <person name="Banerjee A."/>
            <person name="Singh A."/>
            <person name="Page L."/>
            <person name="Sato H."/>
            <person name="Zhao L."/>
            <person name="Sherman L."/>
            <person name="Pakrasi H."/>
            <person name="Richardson P."/>
        </authorList>
    </citation>
    <scope>NUCLEOTIDE SEQUENCE</scope>
    <source>
        <strain evidence="14">PCC 7425</strain>
    </source>
</reference>
<comment type="subcellular location">
    <subcellularLocation>
        <location evidence="1">Membrane</location>
        <topology evidence="1">Multi-pass membrane protein</topology>
    </subcellularLocation>
</comment>
<evidence type="ECO:0000256" key="6">
    <source>
        <dbReference type="ARBA" id="ARBA00022826"/>
    </source>
</evidence>
<dbReference type="InterPro" id="IPR010617">
    <property type="entry name" value="TMEM175-like"/>
</dbReference>
<accession>B8HUS3</accession>
<keyword evidence="3" id="KW-0813">Transport</keyword>
<dbReference type="PANTHER" id="PTHR31462">
    <property type="entry name" value="ENDOSOMAL/LYSOSOMAL POTASSIUM CHANNEL TMEM175"/>
    <property type="match status" value="1"/>
</dbReference>
<organism evidence="14">
    <name type="scientific">Cyanothece sp. (strain PCC 7425 / ATCC 29141)</name>
    <dbReference type="NCBI Taxonomy" id="395961"/>
    <lineage>
        <taxon>Bacteria</taxon>
        <taxon>Bacillati</taxon>
        <taxon>Cyanobacteriota</taxon>
        <taxon>Cyanophyceae</taxon>
        <taxon>Gomontiellales</taxon>
        <taxon>Cyanothecaceae</taxon>
        <taxon>Cyanothece</taxon>
    </lineage>
</organism>
<evidence type="ECO:0000256" key="1">
    <source>
        <dbReference type="ARBA" id="ARBA00004141"/>
    </source>
</evidence>
<evidence type="ECO:0000256" key="13">
    <source>
        <dbReference type="SAM" id="Phobius"/>
    </source>
</evidence>
<dbReference type="eggNOG" id="COG3548">
    <property type="taxonomic scope" value="Bacteria"/>
</dbReference>
<comment type="catalytic activity">
    <reaction evidence="12">
        <text>K(+)(in) = K(+)(out)</text>
        <dbReference type="Rhea" id="RHEA:29463"/>
        <dbReference type="ChEBI" id="CHEBI:29103"/>
    </reaction>
</comment>
<dbReference type="PANTHER" id="PTHR31462:SF5">
    <property type="entry name" value="ENDOSOMAL_LYSOSOMAL PROTON CHANNEL TMEM175"/>
    <property type="match status" value="1"/>
</dbReference>
<keyword evidence="9" id="KW-0406">Ion transport</keyword>
<dbReference type="OrthoDB" id="7626281at2"/>
<keyword evidence="10 13" id="KW-0472">Membrane</keyword>
<evidence type="ECO:0000256" key="5">
    <source>
        <dbReference type="ARBA" id="ARBA00022692"/>
    </source>
</evidence>
<evidence type="ECO:0000256" key="12">
    <source>
        <dbReference type="ARBA" id="ARBA00034430"/>
    </source>
</evidence>
<dbReference type="HOGENOM" id="CLU_090238_3_2_3"/>
<evidence type="ECO:0000256" key="10">
    <source>
        <dbReference type="ARBA" id="ARBA00023136"/>
    </source>
</evidence>
<dbReference type="Pfam" id="PF06736">
    <property type="entry name" value="TMEM175"/>
    <property type="match status" value="1"/>
</dbReference>
<keyword evidence="5 13" id="KW-0812">Transmembrane</keyword>
<evidence type="ECO:0008006" key="15">
    <source>
        <dbReference type="Google" id="ProtNLM"/>
    </source>
</evidence>
<evidence type="ECO:0000256" key="3">
    <source>
        <dbReference type="ARBA" id="ARBA00022448"/>
    </source>
</evidence>
<dbReference type="KEGG" id="cyn:Cyan7425_3960"/>
<evidence type="ECO:0000313" key="14">
    <source>
        <dbReference type="EMBL" id="ACL46275.1"/>
    </source>
</evidence>
<protein>
    <recommendedName>
        <fullName evidence="15">DUF1211 domain-containing protein</fullName>
    </recommendedName>
</protein>
<keyword evidence="4" id="KW-0633">Potassium transport</keyword>
<dbReference type="GO" id="GO:0016020">
    <property type="term" value="C:membrane"/>
    <property type="evidence" value="ECO:0007669"/>
    <property type="project" value="UniProtKB-SubCell"/>
</dbReference>